<evidence type="ECO:0000313" key="7">
    <source>
        <dbReference type="Proteomes" id="UP001610335"/>
    </source>
</evidence>
<protein>
    <submittedName>
        <fullName evidence="6">Polyprenyl synthetase</fullName>
    </submittedName>
</protein>
<proteinExistence type="predicted"/>
<dbReference type="Proteomes" id="UP001610335">
    <property type="component" value="Unassembled WGS sequence"/>
</dbReference>
<keyword evidence="7" id="KW-1185">Reference proteome</keyword>
<keyword evidence="3" id="KW-0479">Metal-binding</keyword>
<dbReference type="SUPFAM" id="SSF48576">
    <property type="entry name" value="Terpenoid synthases"/>
    <property type="match status" value="2"/>
</dbReference>
<organism evidence="6 7">
    <name type="scientific">Aspergillus cavernicola</name>
    <dbReference type="NCBI Taxonomy" id="176166"/>
    <lineage>
        <taxon>Eukaryota</taxon>
        <taxon>Fungi</taxon>
        <taxon>Dikarya</taxon>
        <taxon>Ascomycota</taxon>
        <taxon>Pezizomycotina</taxon>
        <taxon>Eurotiomycetes</taxon>
        <taxon>Eurotiomycetidae</taxon>
        <taxon>Eurotiales</taxon>
        <taxon>Aspergillaceae</taxon>
        <taxon>Aspergillus</taxon>
        <taxon>Aspergillus subgen. Nidulantes</taxon>
    </lineage>
</organism>
<comment type="pathway">
    <text evidence="1">Secondary metabolite biosynthesis; terpenoid biosynthesis.</text>
</comment>
<evidence type="ECO:0000256" key="3">
    <source>
        <dbReference type="ARBA" id="ARBA00022723"/>
    </source>
</evidence>
<dbReference type="Gene3D" id="1.10.600.10">
    <property type="entry name" value="Farnesyl Diphosphate Synthase"/>
    <property type="match status" value="2"/>
</dbReference>
<keyword evidence="4" id="KW-0460">Magnesium</keyword>
<dbReference type="PANTHER" id="PTHR12001">
    <property type="entry name" value="GERANYLGERANYL PYROPHOSPHATE SYNTHASE"/>
    <property type="match status" value="1"/>
</dbReference>
<evidence type="ECO:0000256" key="2">
    <source>
        <dbReference type="ARBA" id="ARBA00022679"/>
    </source>
</evidence>
<dbReference type="Pfam" id="PF19086">
    <property type="entry name" value="Terpene_syn_C_2"/>
    <property type="match status" value="1"/>
</dbReference>
<evidence type="ECO:0000256" key="5">
    <source>
        <dbReference type="SAM" id="MobiDB-lite"/>
    </source>
</evidence>
<name>A0ABR4IAA8_9EURO</name>
<comment type="caution">
    <text evidence="6">The sequence shown here is derived from an EMBL/GenBank/DDBJ whole genome shotgun (WGS) entry which is preliminary data.</text>
</comment>
<keyword evidence="2" id="KW-0808">Transferase</keyword>
<reference evidence="6 7" key="1">
    <citation type="submission" date="2024-07" db="EMBL/GenBank/DDBJ databases">
        <title>Section-level genome sequencing and comparative genomics of Aspergillus sections Usti and Cavernicolus.</title>
        <authorList>
            <consortium name="Lawrence Berkeley National Laboratory"/>
            <person name="Nybo J.L."/>
            <person name="Vesth T.C."/>
            <person name="Theobald S."/>
            <person name="Frisvad J.C."/>
            <person name="Larsen T.O."/>
            <person name="Kjaerboelling I."/>
            <person name="Rothschild-Mancinelli K."/>
            <person name="Lyhne E.K."/>
            <person name="Kogle M.E."/>
            <person name="Barry K."/>
            <person name="Clum A."/>
            <person name="Na H."/>
            <person name="Ledsgaard L."/>
            <person name="Lin J."/>
            <person name="Lipzen A."/>
            <person name="Kuo A."/>
            <person name="Riley R."/>
            <person name="Mondo S."/>
            <person name="LaButti K."/>
            <person name="Haridas S."/>
            <person name="Pangalinan J."/>
            <person name="Salamov A.A."/>
            <person name="Simmons B.A."/>
            <person name="Magnuson J.K."/>
            <person name="Chen J."/>
            <person name="Drula E."/>
            <person name="Henrissat B."/>
            <person name="Wiebenga A."/>
            <person name="Lubbers R.J."/>
            <person name="Gomes A.C."/>
            <person name="Makela M.R."/>
            <person name="Stajich J."/>
            <person name="Grigoriev I.V."/>
            <person name="Mortensen U.H."/>
            <person name="De vries R.P."/>
            <person name="Baker S.E."/>
            <person name="Andersen M.R."/>
        </authorList>
    </citation>
    <scope>NUCLEOTIDE SEQUENCE [LARGE SCALE GENOMIC DNA]</scope>
    <source>
        <strain evidence="6 7">CBS 600.67</strain>
    </source>
</reference>
<feature type="region of interest" description="Disordered" evidence="5">
    <location>
        <begin position="1"/>
        <end position="26"/>
    </location>
</feature>
<dbReference type="InterPro" id="IPR008949">
    <property type="entry name" value="Isoprenoid_synthase_dom_sf"/>
</dbReference>
<dbReference type="PROSITE" id="PS00723">
    <property type="entry name" value="POLYPRENYL_SYNTHASE_1"/>
    <property type="match status" value="1"/>
</dbReference>
<evidence type="ECO:0000313" key="6">
    <source>
        <dbReference type="EMBL" id="KAL2824204.1"/>
    </source>
</evidence>
<dbReference type="InterPro" id="IPR000092">
    <property type="entry name" value="Polyprenyl_synt"/>
</dbReference>
<evidence type="ECO:0000256" key="1">
    <source>
        <dbReference type="ARBA" id="ARBA00004721"/>
    </source>
</evidence>
<sequence length="703" mass="80307">MHDRKHNVNTSEHGVESNALRYRHSDPASMDTETEWKYLSRFQPRVSKYISTSHDACIECHIDLFGKSEIGKVIGGMNAHMGDFAALCAPEALPERIGLCSYFIEYAFVHDDVLVDAIQTPDVQGAQKNELLDKAAGTKQVEVLAGINNGSLRRKQVRAKIWSVLNELDSEYLGRCRTTFRQWFETARQMRDRTFTNLDDYLATRALDCGANWVVRMMGWASGVELTPEEDVEIGPVTYLAFVVLGITNDIWSWEREKRATQQSEGGCPLINAVQLVMQMHHTDEEAAKQMVCNMIRGHEEQYCRLRDEYLQRPKISLAVKKWFQILELSMAGNALWSVHAIRYHQDVQNPYRGPFDCSSVFKNLTMTQSRTGVRKEGHVLNGYGRITRVTSPVYKSLDALDEAVLWKPYQYIISMPSKGFRKNLIDSLQTWYKVPHSSVQVISGVASLLHEASLMLDDIQDGSSLRRGKPAVHEIFGVSQTINSAGFHINNALRLVQQLSPSAVLIFSDQMSELYTGQAHDIFWANHKFIPTEEDYYRMIDGKTSGLFVLLARLMRNEATKNRDLDLCYCMKQIGRYYQIRDDYQNLVCPDYVSQRGFCQDLDEGKISFPLIRAYRTLEDSTILNEWLNMRGQGVGLSVEVKRYIFGQIEDSGSLEYTRALLDDLLLDLKLNRGPEKKESTLAHVLHVWGGYQEAAWRSELN</sequence>
<gene>
    <name evidence="6" type="ORF">BDW59DRAFT_162540</name>
</gene>
<dbReference type="EMBL" id="JBFXLS010000045">
    <property type="protein sequence ID" value="KAL2824204.1"/>
    <property type="molecule type" value="Genomic_DNA"/>
</dbReference>
<evidence type="ECO:0000256" key="4">
    <source>
        <dbReference type="ARBA" id="ARBA00022842"/>
    </source>
</evidence>
<dbReference type="InterPro" id="IPR033749">
    <property type="entry name" value="Polyprenyl_synt_CS"/>
</dbReference>
<dbReference type="PANTHER" id="PTHR12001:SF44">
    <property type="entry name" value="GERANYLGERANYL PYROPHOSPHATE SYNTHASE"/>
    <property type="match status" value="1"/>
</dbReference>
<accession>A0ABR4IAA8</accession>
<dbReference type="Pfam" id="PF00348">
    <property type="entry name" value="polyprenyl_synt"/>
    <property type="match status" value="1"/>
</dbReference>